<accession>A0A2Z5UUN7</accession>
<keyword evidence="1" id="KW-0175">Coiled coil</keyword>
<dbReference type="RefSeq" id="WP_126322738.1">
    <property type="nucleotide sequence ID" value="NZ_AP018005.1"/>
</dbReference>
<proteinExistence type="predicted"/>
<dbReference type="EMBL" id="AP018005">
    <property type="protein sequence ID" value="BBB15269.1"/>
    <property type="molecule type" value="Genomic_DNA"/>
</dbReference>
<keyword evidence="2" id="KW-1133">Transmembrane helix</keyword>
<evidence type="ECO:0000313" key="3">
    <source>
        <dbReference type="EMBL" id="BBB15269.1"/>
    </source>
</evidence>
<dbReference type="AlphaFoldDB" id="A0A2Z5UUN7"/>
<evidence type="ECO:0000256" key="1">
    <source>
        <dbReference type="SAM" id="Coils"/>
    </source>
</evidence>
<keyword evidence="2" id="KW-0472">Membrane</keyword>
<gene>
    <name evidence="3" type="ORF">RVIR1_07800</name>
</gene>
<evidence type="ECO:0000313" key="4">
    <source>
        <dbReference type="Proteomes" id="UP000282483"/>
    </source>
</evidence>
<feature type="transmembrane region" description="Helical" evidence="2">
    <location>
        <begin position="545"/>
        <end position="566"/>
    </location>
</feature>
<feature type="transmembrane region" description="Helical" evidence="2">
    <location>
        <begin position="572"/>
        <end position="594"/>
    </location>
</feature>
<feature type="coiled-coil region" evidence="1">
    <location>
        <begin position="510"/>
        <end position="537"/>
    </location>
</feature>
<dbReference type="KEGG" id="rvi:RVIR1_07800"/>
<reference evidence="3 4" key="1">
    <citation type="submission" date="2017-03" db="EMBL/GenBank/DDBJ databases">
        <title>The genome sequence of Candidatus Rickettsiella viridis.</title>
        <authorList>
            <person name="Nikoh N."/>
            <person name="Tsuchida T."/>
            <person name="Yamaguchi K."/>
            <person name="Maeda T."/>
            <person name="Shigenobu S."/>
            <person name="Fukatsu T."/>
        </authorList>
    </citation>
    <scope>NUCLEOTIDE SEQUENCE [LARGE SCALE GENOMIC DNA]</scope>
    <source>
        <strain evidence="3 4">Ap-RA04</strain>
    </source>
</reference>
<keyword evidence="4" id="KW-1185">Reference proteome</keyword>
<evidence type="ECO:0000256" key="2">
    <source>
        <dbReference type="SAM" id="Phobius"/>
    </source>
</evidence>
<dbReference type="Proteomes" id="UP000282483">
    <property type="component" value="Chromosome"/>
</dbReference>
<name>A0A2Z5UUN7_9COXI</name>
<keyword evidence="2" id="KW-0812">Transmembrane</keyword>
<protein>
    <submittedName>
        <fullName evidence="3">Aerotolerance-like exported protein</fullName>
    </submittedName>
</protein>
<sequence length="693" mass="81856">MLDTLLKTTKLTAHAFQPKPKDLDILKNSEKFWQEEYQTLDAIKGFNSFYLELRQKHAEINQLFDKLIETIKNSIEPNQLSEESIKALQELREKYWHPFFKRYQEKIKKQLEIITYFLIVNNDFDKKMLVFSYLSETNVCPEGCYSKLQQILDDLNNKISLSSWLTDLRKAIIHRYYSCYYNNQSVHSFNAILIYTQKIGLNVLDDDTTYHDFKEDQYVQPLSENKKKEFIDFFCSQYNVRTIIEYVTEQLQLQTKQSLAPFQKEVSPFGLVIPTNITFSTINDKLIHLPIKSYSLFNTIDEDDGYFQLKPPLELRTEVIVYLLNKNILEKKTKTFKFNEENWVFNIIMGDNYGDYGFISSYVELYYEEKYLLSTFEEKKLYQYVSLEQFHANKAFFRLGQNAFNYFYKKKANFSNCYLIDIDFQALGADFISELYDTNDDDASFIRAKLTYKQLLCFYNAKKYHTLNNSYLVTITNAQQFFKIITEIIGPDKKEQASFLERHTAILTTNKLYREILQNLQDEIIKKEQDLIEAIKKINFLDGNILLLLSTETPLFIISFTLIGLWEFYYLPLIYFCTSLIFAIILVPIFFIMLEELKDNLDPLNYKNKLDALRKEETELLALDEKMIEFSNEQEKIELTTKENDENNAMMPTIAYSSNPTSISTHLLKDQRESSPDRGESLLLNNTLLRSTI</sequence>
<organism evidence="3 4">
    <name type="scientific">Candidatus Rickettsiella viridis</name>
    <dbReference type="NCBI Taxonomy" id="676208"/>
    <lineage>
        <taxon>Bacteria</taxon>
        <taxon>Pseudomonadati</taxon>
        <taxon>Pseudomonadota</taxon>
        <taxon>Gammaproteobacteria</taxon>
        <taxon>Legionellales</taxon>
        <taxon>Coxiellaceae</taxon>
        <taxon>Rickettsiella</taxon>
    </lineage>
</organism>